<reference evidence="2 3" key="2">
    <citation type="journal article" date="2020" name="Microbiol. Resour. Announc.">
        <title>Antarctic desert soil bacteria exhibit high novel natural product potential, evaluated through long-read genome sequencing and comparative genomics.</title>
        <authorList>
            <person name="Benaud N."/>
            <person name="Edwards R.J."/>
            <person name="Amos T.G."/>
            <person name="D'Agostino P.M."/>
            <person name="Gutierrez-Chavez C."/>
            <person name="Montgomery K."/>
            <person name="Nicetic I."/>
            <person name="Ferrari B.C."/>
        </authorList>
    </citation>
    <scope>NUCLEOTIDE SEQUENCE [LARGE SCALE GENOMIC DNA]</scope>
    <source>
        <strain evidence="2 3">SPB151</strain>
    </source>
</reference>
<dbReference type="Pfam" id="PF04978">
    <property type="entry name" value="MST"/>
    <property type="match status" value="1"/>
</dbReference>
<protein>
    <submittedName>
        <fullName evidence="2">DinB family protein</fullName>
    </submittedName>
</protein>
<dbReference type="RefSeq" id="WP_185446227.1">
    <property type="nucleotide sequence ID" value="NZ_CP043661.1"/>
</dbReference>
<dbReference type="Proteomes" id="UP000515563">
    <property type="component" value="Chromosome"/>
</dbReference>
<name>A0A7G6WTT5_9ACTN</name>
<evidence type="ECO:0000313" key="2">
    <source>
        <dbReference type="EMBL" id="QNE17400.1"/>
    </source>
</evidence>
<dbReference type="KEGG" id="kqi:F1D05_05030"/>
<dbReference type="AlphaFoldDB" id="A0A7G6WTT5"/>
<proteinExistence type="predicted"/>
<dbReference type="InterPro" id="IPR034660">
    <property type="entry name" value="DinB/YfiT-like"/>
</dbReference>
<reference evidence="3" key="1">
    <citation type="submission" date="2019-09" db="EMBL/GenBank/DDBJ databases">
        <title>Antimicrobial potential of Antarctic Bacteria.</title>
        <authorList>
            <person name="Benaud N."/>
            <person name="Edwards R.J."/>
            <person name="Ferrari B.C."/>
        </authorList>
    </citation>
    <scope>NUCLEOTIDE SEQUENCE [LARGE SCALE GENOMIC DNA]</scope>
    <source>
        <strain evidence="3">SPB151</strain>
    </source>
</reference>
<dbReference type="Gene3D" id="1.20.120.450">
    <property type="entry name" value="dinb family like domain"/>
    <property type="match status" value="1"/>
</dbReference>
<accession>A0A7G6WTT5</accession>
<gene>
    <name evidence="2" type="ORF">F1D05_05030</name>
</gene>
<feature type="compositionally biased region" description="Basic residues" evidence="1">
    <location>
        <begin position="1"/>
        <end position="11"/>
    </location>
</feature>
<dbReference type="SUPFAM" id="SSF109854">
    <property type="entry name" value="DinB/YfiT-like putative metalloenzymes"/>
    <property type="match status" value="1"/>
</dbReference>
<feature type="region of interest" description="Disordered" evidence="1">
    <location>
        <begin position="1"/>
        <end position="20"/>
    </location>
</feature>
<dbReference type="InterPro" id="IPR007061">
    <property type="entry name" value="MST-like"/>
</dbReference>
<keyword evidence="3" id="KW-1185">Reference proteome</keyword>
<evidence type="ECO:0000313" key="3">
    <source>
        <dbReference type="Proteomes" id="UP000515563"/>
    </source>
</evidence>
<evidence type="ECO:0000256" key="1">
    <source>
        <dbReference type="SAM" id="MobiDB-lite"/>
    </source>
</evidence>
<sequence length="166" mass="18614">MPTSQTRRRKRDTGPPRVDGDEKATLLAFLDYLREAIANKAAGAPEPQIRTAGVRSGTNVLGLVKHLTYVERFYLLGEEVRDWGGTMRPDPMETIDSVTAAYREAITRSNEVIATYTDLGLPAPRTVRNQEPPSMRWLLVHLIEETGRHAGHADILREQIDHTTGR</sequence>
<dbReference type="EMBL" id="CP043661">
    <property type="protein sequence ID" value="QNE17400.1"/>
    <property type="molecule type" value="Genomic_DNA"/>
</dbReference>
<organism evidence="2 3">
    <name type="scientific">Kribbella qitaiheensis</name>
    <dbReference type="NCBI Taxonomy" id="1544730"/>
    <lineage>
        <taxon>Bacteria</taxon>
        <taxon>Bacillati</taxon>
        <taxon>Actinomycetota</taxon>
        <taxon>Actinomycetes</taxon>
        <taxon>Propionibacteriales</taxon>
        <taxon>Kribbellaceae</taxon>
        <taxon>Kribbella</taxon>
    </lineage>
</organism>